<dbReference type="RefSeq" id="WP_144749925.1">
    <property type="nucleotide sequence ID" value="NZ_VMNW02000070.1"/>
</dbReference>
<dbReference type="InterPro" id="IPR013249">
    <property type="entry name" value="RNA_pol_sigma70_r4_t2"/>
</dbReference>
<dbReference type="InterPro" id="IPR039425">
    <property type="entry name" value="RNA_pol_sigma-70-like"/>
</dbReference>
<dbReference type="Pfam" id="PF08281">
    <property type="entry name" value="Sigma70_r4_2"/>
    <property type="match status" value="1"/>
</dbReference>
<dbReference type="Pfam" id="PF04542">
    <property type="entry name" value="Sigma70_r2"/>
    <property type="match status" value="1"/>
</dbReference>
<dbReference type="NCBIfam" id="TIGR02937">
    <property type="entry name" value="sigma70-ECF"/>
    <property type="match status" value="1"/>
</dbReference>
<dbReference type="AlphaFoldDB" id="A0A5N0URP1"/>
<comment type="caution">
    <text evidence="7">The sequence shown here is derived from an EMBL/GenBank/DDBJ whole genome shotgun (WGS) entry which is preliminary data.</text>
</comment>
<dbReference type="GO" id="GO:0016987">
    <property type="term" value="F:sigma factor activity"/>
    <property type="evidence" value="ECO:0007669"/>
    <property type="project" value="UniProtKB-KW"/>
</dbReference>
<evidence type="ECO:0000256" key="4">
    <source>
        <dbReference type="ARBA" id="ARBA00023163"/>
    </source>
</evidence>
<dbReference type="SUPFAM" id="SSF88946">
    <property type="entry name" value="Sigma2 domain of RNA polymerase sigma factors"/>
    <property type="match status" value="1"/>
</dbReference>
<dbReference type="PANTHER" id="PTHR43133:SF57">
    <property type="entry name" value="RNA POLYMERASE SIGMA-70 FACTOR"/>
    <property type="match status" value="1"/>
</dbReference>
<gene>
    <name evidence="7" type="ORF">FPZ12_033155</name>
</gene>
<dbReference type="PANTHER" id="PTHR43133">
    <property type="entry name" value="RNA POLYMERASE ECF-TYPE SIGMA FACTO"/>
    <property type="match status" value="1"/>
</dbReference>
<protein>
    <submittedName>
        <fullName evidence="7">Sigma-70 family RNA polymerase sigma factor</fullName>
    </submittedName>
</protein>
<dbReference type="InterPro" id="IPR036388">
    <property type="entry name" value="WH-like_DNA-bd_sf"/>
</dbReference>
<comment type="similarity">
    <text evidence="1">Belongs to the sigma-70 factor family. ECF subfamily.</text>
</comment>
<evidence type="ECO:0000256" key="2">
    <source>
        <dbReference type="ARBA" id="ARBA00023015"/>
    </source>
</evidence>
<evidence type="ECO:0000313" key="7">
    <source>
        <dbReference type="EMBL" id="KAA9153973.1"/>
    </source>
</evidence>
<organism evidence="7 8">
    <name type="scientific">Amycolatopsis acidicola</name>
    <dbReference type="NCBI Taxonomy" id="2596893"/>
    <lineage>
        <taxon>Bacteria</taxon>
        <taxon>Bacillati</taxon>
        <taxon>Actinomycetota</taxon>
        <taxon>Actinomycetes</taxon>
        <taxon>Pseudonocardiales</taxon>
        <taxon>Pseudonocardiaceae</taxon>
        <taxon>Amycolatopsis</taxon>
    </lineage>
</organism>
<feature type="domain" description="RNA polymerase sigma factor 70 region 4 type 2" evidence="6">
    <location>
        <begin position="128"/>
        <end position="175"/>
    </location>
</feature>
<name>A0A5N0URP1_9PSEU</name>
<dbReference type="SUPFAM" id="SSF88659">
    <property type="entry name" value="Sigma3 and sigma4 domains of RNA polymerase sigma factors"/>
    <property type="match status" value="1"/>
</dbReference>
<evidence type="ECO:0000259" key="5">
    <source>
        <dbReference type="Pfam" id="PF04542"/>
    </source>
</evidence>
<dbReference type="Gene3D" id="1.10.10.10">
    <property type="entry name" value="Winged helix-like DNA-binding domain superfamily/Winged helix DNA-binding domain"/>
    <property type="match status" value="1"/>
</dbReference>
<dbReference type="InterPro" id="IPR013325">
    <property type="entry name" value="RNA_pol_sigma_r2"/>
</dbReference>
<evidence type="ECO:0000313" key="8">
    <source>
        <dbReference type="Proteomes" id="UP000319769"/>
    </source>
</evidence>
<dbReference type="InterPro" id="IPR014284">
    <property type="entry name" value="RNA_pol_sigma-70_dom"/>
</dbReference>
<reference evidence="7" key="1">
    <citation type="submission" date="2019-09" db="EMBL/GenBank/DDBJ databases">
        <authorList>
            <person name="Teo W.F.A."/>
            <person name="Duangmal K."/>
        </authorList>
    </citation>
    <scope>NUCLEOTIDE SEQUENCE [LARGE SCALE GENOMIC DNA]</scope>
    <source>
        <strain evidence="7">K81G1</strain>
    </source>
</reference>
<dbReference type="GO" id="GO:0006352">
    <property type="term" value="P:DNA-templated transcription initiation"/>
    <property type="evidence" value="ECO:0007669"/>
    <property type="project" value="InterPro"/>
</dbReference>
<sequence length="190" mass="21126">MSVCDDSWELVHAVQGGDLPMFGEIYRRYHSSLIGFFVSRQFDRATAEDLTSETFVRALQAIRTVRYQGRDLGAWLVTIARNLTLDYRKSGRARRETSVPEVFDLDGTAAGPEVRVLAAMELDLVCDRLGELTGEQRNCLLLRRIHGYSVAETAALLGRSEGATRALQHRAERALASLMADAGKVPAENR</sequence>
<accession>A0A5N0URP1</accession>
<feature type="domain" description="RNA polymerase sigma-70 region 2" evidence="5">
    <location>
        <begin position="25"/>
        <end position="92"/>
    </location>
</feature>
<keyword evidence="3" id="KW-0731">Sigma factor</keyword>
<dbReference type="Gene3D" id="1.10.1740.10">
    <property type="match status" value="1"/>
</dbReference>
<dbReference type="InterPro" id="IPR013324">
    <property type="entry name" value="RNA_pol_sigma_r3/r4-like"/>
</dbReference>
<keyword evidence="2" id="KW-0805">Transcription regulation</keyword>
<dbReference type="Proteomes" id="UP000319769">
    <property type="component" value="Unassembled WGS sequence"/>
</dbReference>
<dbReference type="InterPro" id="IPR007627">
    <property type="entry name" value="RNA_pol_sigma70_r2"/>
</dbReference>
<dbReference type="OrthoDB" id="261230at2"/>
<evidence type="ECO:0000256" key="3">
    <source>
        <dbReference type="ARBA" id="ARBA00023082"/>
    </source>
</evidence>
<dbReference type="GO" id="GO:0003677">
    <property type="term" value="F:DNA binding"/>
    <property type="evidence" value="ECO:0007669"/>
    <property type="project" value="InterPro"/>
</dbReference>
<evidence type="ECO:0000259" key="6">
    <source>
        <dbReference type="Pfam" id="PF08281"/>
    </source>
</evidence>
<keyword evidence="4" id="KW-0804">Transcription</keyword>
<dbReference type="EMBL" id="VMNW02000070">
    <property type="protein sequence ID" value="KAA9153973.1"/>
    <property type="molecule type" value="Genomic_DNA"/>
</dbReference>
<evidence type="ECO:0000256" key="1">
    <source>
        <dbReference type="ARBA" id="ARBA00010641"/>
    </source>
</evidence>
<proteinExistence type="inferred from homology"/>
<keyword evidence="8" id="KW-1185">Reference proteome</keyword>